<dbReference type="EMBL" id="JBHSRJ010000003">
    <property type="protein sequence ID" value="MFC6042482.1"/>
    <property type="molecule type" value="Genomic_DNA"/>
</dbReference>
<protein>
    <submittedName>
        <fullName evidence="1">Uncharacterized protein</fullName>
    </submittedName>
</protein>
<accession>A0ABW1LGY2</accession>
<organism evidence="1 2">
    <name type="scientific">Nocardioides hankookensis</name>
    <dbReference type="NCBI Taxonomy" id="443157"/>
    <lineage>
        <taxon>Bacteria</taxon>
        <taxon>Bacillati</taxon>
        <taxon>Actinomycetota</taxon>
        <taxon>Actinomycetes</taxon>
        <taxon>Propionibacteriales</taxon>
        <taxon>Nocardioidaceae</taxon>
        <taxon>Nocardioides</taxon>
    </lineage>
</organism>
<reference evidence="2" key="1">
    <citation type="journal article" date="2019" name="Int. J. Syst. Evol. Microbiol.">
        <title>The Global Catalogue of Microorganisms (GCM) 10K type strain sequencing project: providing services to taxonomists for standard genome sequencing and annotation.</title>
        <authorList>
            <consortium name="The Broad Institute Genomics Platform"/>
            <consortium name="The Broad Institute Genome Sequencing Center for Infectious Disease"/>
            <person name="Wu L."/>
            <person name="Ma J."/>
        </authorList>
    </citation>
    <scope>NUCLEOTIDE SEQUENCE [LARGE SCALE GENOMIC DNA]</scope>
    <source>
        <strain evidence="2">CCUG 54522</strain>
    </source>
</reference>
<evidence type="ECO:0000313" key="1">
    <source>
        <dbReference type="EMBL" id="MFC6042482.1"/>
    </source>
</evidence>
<name>A0ABW1LGY2_9ACTN</name>
<gene>
    <name evidence="1" type="ORF">ACFPYL_05335</name>
</gene>
<sequence>MSSADKPVAMETDRHELRFRLTLVALIVLLFAVPFGLAKAFSLDARTPVTIAEDTLRDKYDLVLIDDAGHAIPKDSGAITQSVFSMKAGSTTEDVPFKLHGKPVRCTVEMPSDDPRSITATCGS</sequence>
<evidence type="ECO:0000313" key="2">
    <source>
        <dbReference type="Proteomes" id="UP001596135"/>
    </source>
</evidence>
<dbReference type="RefSeq" id="WP_379151282.1">
    <property type="nucleotide sequence ID" value="NZ_JBHSRJ010000003.1"/>
</dbReference>
<comment type="caution">
    <text evidence="1">The sequence shown here is derived from an EMBL/GenBank/DDBJ whole genome shotgun (WGS) entry which is preliminary data.</text>
</comment>
<proteinExistence type="predicted"/>
<dbReference type="Proteomes" id="UP001596135">
    <property type="component" value="Unassembled WGS sequence"/>
</dbReference>
<keyword evidence="2" id="KW-1185">Reference proteome</keyword>